<feature type="domain" description="Myb-like" evidence="6">
    <location>
        <begin position="22"/>
        <end position="67"/>
    </location>
</feature>
<sequence>MESSALAPTRNRKEGTRVAHSNTWTPEEDEMLTQLVSTSQPVSWSILASYFPNKTAPQLAGRWEKVINPQLVKGSWTREEDETIIAYVNEHGNKDWAKLALILKGRTGKQCRERFKNHLDSSVKHDAWTPEEDNLLIDLHNRFGNAWTTISSYFDGRTDNCIKNRWNSTIKKRLERIQNGEPLVRKRGRKPKSASLIPPPVVIPAEIAKIESNHYCYSAPTTVTQMSSCSSPLSFPRTARPKFPLIELVPLNSQFPFKPFSIDGKSQSLEQNRIDLQKMLNDLTA</sequence>
<evidence type="ECO:0000256" key="5">
    <source>
        <dbReference type="SAM" id="MobiDB-lite"/>
    </source>
</evidence>
<dbReference type="InterPro" id="IPR001005">
    <property type="entry name" value="SANT/Myb"/>
</dbReference>
<dbReference type="InterPro" id="IPR017930">
    <property type="entry name" value="Myb_dom"/>
</dbReference>
<evidence type="ECO:0000256" key="3">
    <source>
        <dbReference type="ARBA" id="ARBA00023163"/>
    </source>
</evidence>
<evidence type="ECO:0000313" key="8">
    <source>
        <dbReference type="EMBL" id="KAK8893295.1"/>
    </source>
</evidence>
<dbReference type="PROSITE" id="PS50090">
    <property type="entry name" value="MYB_LIKE"/>
    <property type="match status" value="3"/>
</dbReference>
<keyword evidence="9" id="KW-1185">Reference proteome</keyword>
<dbReference type="PANTHER" id="PTHR46621">
    <property type="entry name" value="SNRNA-ACTIVATING PROTEIN COMPLEX SUBUNIT 4"/>
    <property type="match status" value="1"/>
</dbReference>
<accession>A0ABR2KQ74</accession>
<evidence type="ECO:0000256" key="4">
    <source>
        <dbReference type="ARBA" id="ARBA00023242"/>
    </source>
</evidence>
<dbReference type="EMBL" id="JAPFFF010000003">
    <property type="protein sequence ID" value="KAK8893295.1"/>
    <property type="molecule type" value="Genomic_DNA"/>
</dbReference>
<gene>
    <name evidence="8" type="ORF">M9Y10_021712</name>
</gene>
<dbReference type="PANTHER" id="PTHR46621:SF1">
    <property type="entry name" value="SNRNA-ACTIVATING PROTEIN COMPLEX SUBUNIT 4"/>
    <property type="match status" value="1"/>
</dbReference>
<feature type="domain" description="Myb-like" evidence="6">
    <location>
        <begin position="68"/>
        <end position="119"/>
    </location>
</feature>
<name>A0ABR2KQ74_9EUKA</name>
<dbReference type="InterPro" id="IPR051575">
    <property type="entry name" value="Myb-like_DNA-bd"/>
</dbReference>
<dbReference type="CDD" id="cd00167">
    <property type="entry name" value="SANT"/>
    <property type="match status" value="3"/>
</dbReference>
<keyword evidence="2" id="KW-0238">DNA-binding</keyword>
<feature type="domain" description="Myb-like" evidence="6">
    <location>
        <begin position="120"/>
        <end position="170"/>
    </location>
</feature>
<proteinExistence type="predicted"/>
<evidence type="ECO:0008006" key="10">
    <source>
        <dbReference type="Google" id="ProtNLM"/>
    </source>
</evidence>
<evidence type="ECO:0000259" key="6">
    <source>
        <dbReference type="PROSITE" id="PS50090"/>
    </source>
</evidence>
<dbReference type="PROSITE" id="PS51294">
    <property type="entry name" value="HTH_MYB"/>
    <property type="match status" value="2"/>
</dbReference>
<protein>
    <recommendedName>
        <fullName evidence="10">Myb-like DNA-binding domain containing protein</fullName>
    </recommendedName>
</protein>
<dbReference type="Pfam" id="PF13921">
    <property type="entry name" value="Myb_DNA-bind_6"/>
    <property type="match status" value="1"/>
</dbReference>
<organism evidence="8 9">
    <name type="scientific">Tritrichomonas musculus</name>
    <dbReference type="NCBI Taxonomy" id="1915356"/>
    <lineage>
        <taxon>Eukaryota</taxon>
        <taxon>Metamonada</taxon>
        <taxon>Parabasalia</taxon>
        <taxon>Tritrichomonadida</taxon>
        <taxon>Tritrichomonadidae</taxon>
        <taxon>Tritrichomonas</taxon>
    </lineage>
</organism>
<evidence type="ECO:0000313" key="9">
    <source>
        <dbReference type="Proteomes" id="UP001470230"/>
    </source>
</evidence>
<dbReference type="InterPro" id="IPR009057">
    <property type="entry name" value="Homeodomain-like_sf"/>
</dbReference>
<dbReference type="Pfam" id="PF00249">
    <property type="entry name" value="Myb_DNA-binding"/>
    <property type="match status" value="1"/>
</dbReference>
<keyword evidence="3" id="KW-0804">Transcription</keyword>
<evidence type="ECO:0000256" key="1">
    <source>
        <dbReference type="ARBA" id="ARBA00023015"/>
    </source>
</evidence>
<feature type="domain" description="HTH myb-type" evidence="7">
    <location>
        <begin position="68"/>
        <end position="123"/>
    </location>
</feature>
<feature type="region of interest" description="Disordered" evidence="5">
    <location>
        <begin position="1"/>
        <end position="24"/>
    </location>
</feature>
<evidence type="ECO:0000256" key="2">
    <source>
        <dbReference type="ARBA" id="ARBA00023125"/>
    </source>
</evidence>
<reference evidence="8 9" key="1">
    <citation type="submission" date="2024-04" db="EMBL/GenBank/DDBJ databases">
        <title>Tritrichomonas musculus Genome.</title>
        <authorList>
            <person name="Alves-Ferreira E."/>
            <person name="Grigg M."/>
            <person name="Lorenzi H."/>
            <person name="Galac M."/>
        </authorList>
    </citation>
    <scope>NUCLEOTIDE SEQUENCE [LARGE SCALE GENOMIC DNA]</scope>
    <source>
        <strain evidence="8 9">EAF2021</strain>
    </source>
</reference>
<dbReference type="SMART" id="SM00717">
    <property type="entry name" value="SANT"/>
    <property type="match status" value="3"/>
</dbReference>
<keyword evidence="1" id="KW-0805">Transcription regulation</keyword>
<keyword evidence="4" id="KW-0539">Nucleus</keyword>
<comment type="caution">
    <text evidence="8">The sequence shown here is derived from an EMBL/GenBank/DDBJ whole genome shotgun (WGS) entry which is preliminary data.</text>
</comment>
<evidence type="ECO:0000259" key="7">
    <source>
        <dbReference type="PROSITE" id="PS51294"/>
    </source>
</evidence>
<dbReference type="Gene3D" id="1.10.10.60">
    <property type="entry name" value="Homeodomain-like"/>
    <property type="match status" value="3"/>
</dbReference>
<feature type="domain" description="HTH myb-type" evidence="7">
    <location>
        <begin position="124"/>
        <end position="174"/>
    </location>
</feature>
<dbReference type="SUPFAM" id="SSF46689">
    <property type="entry name" value="Homeodomain-like"/>
    <property type="match status" value="2"/>
</dbReference>
<dbReference type="Proteomes" id="UP001470230">
    <property type="component" value="Unassembled WGS sequence"/>
</dbReference>